<name>A0A7Y9DQA1_9ACTN</name>
<keyword evidence="2" id="KW-0813">Transport</keyword>
<sequence>MTDHPTALVPAATAGRLNRTLTRRRSVLAALASSAALAACGGNSNGAGGAAATPDGELEDSLNVYSWADYDDPDNLTAFEGTGPKLQVDSYASNEEMIAKLVAANGASGYDIVVPTGLFIPQMAQNGLLEELDHSRLKNFGNLDPAYLGRDWDPENKYSVPKDWGTTGFVYDNTVIGRQLTSWADFLDAAQKEASGNTSILEDPWEVTCIWFAANGIDPNTTDPAEIAAAKEGLVQGLAPHLKGFESNPGSSAIAQSTFALMQCWNGDARLGIDGSDTPDKWTYVFPTPTANLWIDNWCIAKGAEHPDAAYAFIDFMLDEANSVKEVLYIGYPTALKDIAAKAAAAGLDRSELVFPDKSIVDRLTVSQLNEGHQAIVEAVDAIRAAAGN</sequence>
<dbReference type="PANTHER" id="PTHR30222">
    <property type="entry name" value="SPERMIDINE/PUTRESCINE-BINDING PERIPLASMIC PROTEIN"/>
    <property type="match status" value="1"/>
</dbReference>
<evidence type="ECO:0000313" key="6">
    <source>
        <dbReference type="EMBL" id="NYD24835.1"/>
    </source>
</evidence>
<evidence type="ECO:0000256" key="4">
    <source>
        <dbReference type="ARBA" id="ARBA00022764"/>
    </source>
</evidence>
<protein>
    <submittedName>
        <fullName evidence="6">Spermidine/putrescine transport system substrate-binding protein</fullName>
    </submittedName>
</protein>
<evidence type="ECO:0000256" key="2">
    <source>
        <dbReference type="ARBA" id="ARBA00022448"/>
    </source>
</evidence>
<dbReference type="InterPro" id="IPR006311">
    <property type="entry name" value="TAT_signal"/>
</dbReference>
<dbReference type="RefSeq" id="WP_179755503.1">
    <property type="nucleotide sequence ID" value="NZ_BAAAGN010000015.1"/>
</dbReference>
<gene>
    <name evidence="6" type="ORF">BJ968_004375</name>
</gene>
<dbReference type="InterPro" id="IPR006059">
    <property type="entry name" value="SBP"/>
</dbReference>
<organism evidence="6 7">
    <name type="scientific">Kineococcus aurantiacus</name>
    <dbReference type="NCBI Taxonomy" id="37633"/>
    <lineage>
        <taxon>Bacteria</taxon>
        <taxon>Bacillati</taxon>
        <taxon>Actinomycetota</taxon>
        <taxon>Actinomycetes</taxon>
        <taxon>Kineosporiales</taxon>
        <taxon>Kineosporiaceae</taxon>
        <taxon>Kineococcus</taxon>
    </lineage>
</organism>
<evidence type="ECO:0000256" key="5">
    <source>
        <dbReference type="SAM" id="SignalP"/>
    </source>
</evidence>
<dbReference type="SUPFAM" id="SSF53850">
    <property type="entry name" value="Periplasmic binding protein-like II"/>
    <property type="match status" value="1"/>
</dbReference>
<dbReference type="InterPro" id="IPR001188">
    <property type="entry name" value="Sperm_putr-bd"/>
</dbReference>
<dbReference type="CDD" id="cd13590">
    <property type="entry name" value="PBP2_PotD_PotF_like"/>
    <property type="match status" value="1"/>
</dbReference>
<comment type="subcellular location">
    <subcellularLocation>
        <location evidence="1">Periplasm</location>
    </subcellularLocation>
</comment>
<dbReference type="AlphaFoldDB" id="A0A7Y9DQA1"/>
<comment type="caution">
    <text evidence="6">The sequence shown here is derived from an EMBL/GenBank/DDBJ whole genome shotgun (WGS) entry which is preliminary data.</text>
</comment>
<keyword evidence="3 5" id="KW-0732">Signal</keyword>
<feature type="chain" id="PRO_5039007118" evidence="5">
    <location>
        <begin position="39"/>
        <end position="389"/>
    </location>
</feature>
<dbReference type="PRINTS" id="PR00909">
    <property type="entry name" value="SPERMDNBNDNG"/>
</dbReference>
<dbReference type="GO" id="GO:0042597">
    <property type="term" value="C:periplasmic space"/>
    <property type="evidence" value="ECO:0007669"/>
    <property type="project" value="UniProtKB-SubCell"/>
</dbReference>
<feature type="signal peptide" evidence="5">
    <location>
        <begin position="1"/>
        <end position="38"/>
    </location>
</feature>
<dbReference type="GO" id="GO:0015846">
    <property type="term" value="P:polyamine transport"/>
    <property type="evidence" value="ECO:0007669"/>
    <property type="project" value="InterPro"/>
</dbReference>
<dbReference type="PANTHER" id="PTHR30222:SF17">
    <property type="entry name" value="SPERMIDINE_PUTRESCINE-BINDING PERIPLASMIC PROTEIN"/>
    <property type="match status" value="1"/>
</dbReference>
<dbReference type="EMBL" id="JACCBB010000001">
    <property type="protein sequence ID" value="NYD24835.1"/>
    <property type="molecule type" value="Genomic_DNA"/>
</dbReference>
<dbReference type="PROSITE" id="PS51318">
    <property type="entry name" value="TAT"/>
    <property type="match status" value="1"/>
</dbReference>
<evidence type="ECO:0000256" key="1">
    <source>
        <dbReference type="ARBA" id="ARBA00004418"/>
    </source>
</evidence>
<evidence type="ECO:0000256" key="3">
    <source>
        <dbReference type="ARBA" id="ARBA00022729"/>
    </source>
</evidence>
<evidence type="ECO:0000313" key="7">
    <source>
        <dbReference type="Proteomes" id="UP000521922"/>
    </source>
</evidence>
<proteinExistence type="predicted"/>
<dbReference type="Pfam" id="PF13416">
    <property type="entry name" value="SBP_bac_8"/>
    <property type="match status" value="1"/>
</dbReference>
<dbReference type="GO" id="GO:0019808">
    <property type="term" value="F:polyamine binding"/>
    <property type="evidence" value="ECO:0007669"/>
    <property type="project" value="InterPro"/>
</dbReference>
<dbReference type="Proteomes" id="UP000521922">
    <property type="component" value="Unassembled WGS sequence"/>
</dbReference>
<keyword evidence="7" id="KW-1185">Reference proteome</keyword>
<reference evidence="6 7" key="1">
    <citation type="submission" date="2020-07" db="EMBL/GenBank/DDBJ databases">
        <title>Sequencing the genomes of 1000 actinobacteria strains.</title>
        <authorList>
            <person name="Klenk H.-P."/>
        </authorList>
    </citation>
    <scope>NUCLEOTIDE SEQUENCE [LARGE SCALE GENOMIC DNA]</scope>
    <source>
        <strain evidence="6 7">DSM 7487</strain>
    </source>
</reference>
<accession>A0A7Y9DQA1</accession>
<keyword evidence="4" id="KW-0574">Periplasm</keyword>
<dbReference type="Gene3D" id="3.40.190.10">
    <property type="entry name" value="Periplasmic binding protein-like II"/>
    <property type="match status" value="2"/>
</dbReference>